<keyword evidence="5 8" id="KW-0472">Membrane</keyword>
<evidence type="ECO:0000313" key="11">
    <source>
        <dbReference type="Proteomes" id="UP001516400"/>
    </source>
</evidence>
<feature type="transmembrane region" description="Helical" evidence="8">
    <location>
        <begin position="306"/>
        <end position="324"/>
    </location>
</feature>
<feature type="transmembrane region" description="Helical" evidence="8">
    <location>
        <begin position="336"/>
        <end position="355"/>
    </location>
</feature>
<dbReference type="AlphaFoldDB" id="A0ABD2NJ12"/>
<keyword evidence="3 8" id="KW-0812">Transmembrane</keyword>
<evidence type="ECO:0000256" key="1">
    <source>
        <dbReference type="ARBA" id="ARBA00004651"/>
    </source>
</evidence>
<feature type="signal peptide" evidence="9">
    <location>
        <begin position="1"/>
        <end position="15"/>
    </location>
</feature>
<organism evidence="10 11">
    <name type="scientific">Cryptolaemus montrouzieri</name>
    <dbReference type="NCBI Taxonomy" id="559131"/>
    <lineage>
        <taxon>Eukaryota</taxon>
        <taxon>Metazoa</taxon>
        <taxon>Ecdysozoa</taxon>
        <taxon>Arthropoda</taxon>
        <taxon>Hexapoda</taxon>
        <taxon>Insecta</taxon>
        <taxon>Pterygota</taxon>
        <taxon>Neoptera</taxon>
        <taxon>Endopterygota</taxon>
        <taxon>Coleoptera</taxon>
        <taxon>Polyphaga</taxon>
        <taxon>Cucujiformia</taxon>
        <taxon>Coccinelloidea</taxon>
        <taxon>Coccinellidae</taxon>
        <taxon>Scymninae</taxon>
        <taxon>Scymnini</taxon>
        <taxon>Cryptolaemus</taxon>
    </lineage>
</organism>
<sequence length="568" mass="66224">MFVHIFILFLPFATMRLKLPERKSNFCLDKVIANIEKNPNTLLIGELNSNLNSVVASGSISQVNIENLDQIEPAYENYIISLNKIEDVEESMKYLENAEILGTRRKYITVTNNRSNVDLLVKKLHQHGFYKSIVILDSDNNLKFYKIDHENSKCGEINGIKEITCTEDDLEPLFKPRMKEHYLGCELKIAFAQVPPWVFIENNEMKGILVDFLKLIGESEQWKLTFLPHNPVYDEDISENYNFESLHDDFENGIGDIFVGLVNNAPYVYFDISFVLTDDYILLVIPKGQKMPHWKSMLYLYSRKGWLLTLILFVLFYLSLIIMTCTTSDKNFQCPVKNFMFTYALFLAMSTPTPILNIKMKFLFITMCWIFAINAIIIQGKLYSILSVPLYERDIKDFEGLFDSGLPITFREGMSIVFLLMGPDYQRVLDAYTITNMTLTEAAVQLYKTKNFVTLLDKGIFIMKPHLRKMVTTIEIVYFEVVYYLRKHHELFERFDFAVKRSIESGFMDHLLKDLEWNSLLKDEINNDESSLFKLNLTHIQGSLFILIGGYCLSVISFIFEMLWPRRH</sequence>
<comment type="caution">
    <text evidence="10">The sequence shown here is derived from an EMBL/GenBank/DDBJ whole genome shotgun (WGS) entry which is preliminary data.</text>
</comment>
<keyword evidence="9" id="KW-0732">Signal</keyword>
<evidence type="ECO:0008006" key="12">
    <source>
        <dbReference type="Google" id="ProtNLM"/>
    </source>
</evidence>
<keyword evidence="2" id="KW-1003">Cell membrane</keyword>
<keyword evidence="11" id="KW-1185">Reference proteome</keyword>
<reference evidence="10 11" key="1">
    <citation type="journal article" date="2021" name="BMC Biol.">
        <title>Horizontally acquired antibacterial genes associated with adaptive radiation of ladybird beetles.</title>
        <authorList>
            <person name="Li H.S."/>
            <person name="Tang X.F."/>
            <person name="Huang Y.H."/>
            <person name="Xu Z.Y."/>
            <person name="Chen M.L."/>
            <person name="Du X.Y."/>
            <person name="Qiu B.Y."/>
            <person name="Chen P.T."/>
            <person name="Zhang W."/>
            <person name="Slipinski A."/>
            <person name="Escalona H.E."/>
            <person name="Waterhouse R.M."/>
            <person name="Zwick A."/>
            <person name="Pang H."/>
        </authorList>
    </citation>
    <scope>NUCLEOTIDE SEQUENCE [LARGE SCALE GENOMIC DNA]</scope>
    <source>
        <strain evidence="10">SYSU2018</strain>
    </source>
</reference>
<keyword evidence="4 8" id="KW-1133">Transmembrane helix</keyword>
<dbReference type="Proteomes" id="UP001516400">
    <property type="component" value="Unassembled WGS sequence"/>
</dbReference>
<dbReference type="PANTHER" id="PTHR42643">
    <property type="entry name" value="IONOTROPIC RECEPTOR 20A-RELATED"/>
    <property type="match status" value="1"/>
</dbReference>
<proteinExistence type="predicted"/>
<comment type="subcellular location">
    <subcellularLocation>
        <location evidence="1">Cell membrane</location>
        <topology evidence="1">Multi-pass membrane protein</topology>
    </subcellularLocation>
</comment>
<protein>
    <recommendedName>
        <fullName evidence="12">Ionotropic receptor</fullName>
    </recommendedName>
</protein>
<feature type="transmembrane region" description="Helical" evidence="8">
    <location>
        <begin position="362"/>
        <end position="383"/>
    </location>
</feature>
<evidence type="ECO:0000256" key="3">
    <source>
        <dbReference type="ARBA" id="ARBA00022692"/>
    </source>
</evidence>
<evidence type="ECO:0000256" key="2">
    <source>
        <dbReference type="ARBA" id="ARBA00022475"/>
    </source>
</evidence>
<dbReference type="InterPro" id="IPR052192">
    <property type="entry name" value="Insect_Ionotropic_Sensory_Rcpt"/>
</dbReference>
<evidence type="ECO:0000256" key="4">
    <source>
        <dbReference type="ARBA" id="ARBA00022989"/>
    </source>
</evidence>
<evidence type="ECO:0000256" key="8">
    <source>
        <dbReference type="SAM" id="Phobius"/>
    </source>
</evidence>
<dbReference type="EMBL" id="JABFTP020000103">
    <property type="protein sequence ID" value="KAL3278432.1"/>
    <property type="molecule type" value="Genomic_DNA"/>
</dbReference>
<gene>
    <name evidence="10" type="ORF">HHI36_013753</name>
</gene>
<evidence type="ECO:0000256" key="5">
    <source>
        <dbReference type="ARBA" id="ARBA00023136"/>
    </source>
</evidence>
<feature type="transmembrane region" description="Helical" evidence="8">
    <location>
        <begin position="544"/>
        <end position="564"/>
    </location>
</feature>
<dbReference type="SUPFAM" id="SSF53850">
    <property type="entry name" value="Periplasmic binding protein-like II"/>
    <property type="match status" value="1"/>
</dbReference>
<keyword evidence="7" id="KW-0325">Glycoprotein</keyword>
<keyword evidence="6" id="KW-0675">Receptor</keyword>
<evidence type="ECO:0000256" key="6">
    <source>
        <dbReference type="ARBA" id="ARBA00023170"/>
    </source>
</evidence>
<evidence type="ECO:0000256" key="7">
    <source>
        <dbReference type="ARBA" id="ARBA00023180"/>
    </source>
</evidence>
<dbReference type="PANTHER" id="PTHR42643:SF38">
    <property type="entry name" value="IONOTROPIC RECEPTOR 100A"/>
    <property type="match status" value="1"/>
</dbReference>
<accession>A0ABD2NJ12</accession>
<evidence type="ECO:0000256" key="9">
    <source>
        <dbReference type="SAM" id="SignalP"/>
    </source>
</evidence>
<evidence type="ECO:0000313" key="10">
    <source>
        <dbReference type="EMBL" id="KAL3278432.1"/>
    </source>
</evidence>
<dbReference type="GO" id="GO:0005886">
    <property type="term" value="C:plasma membrane"/>
    <property type="evidence" value="ECO:0007669"/>
    <property type="project" value="UniProtKB-SubCell"/>
</dbReference>
<name>A0ABD2NJ12_9CUCU</name>
<feature type="chain" id="PRO_5044825484" description="Ionotropic receptor" evidence="9">
    <location>
        <begin position="16"/>
        <end position="568"/>
    </location>
</feature>